<name>A0A3Q7XT37_CICAR</name>
<keyword evidence="1" id="KW-0812">Transmembrane</keyword>
<dbReference type="RefSeq" id="XP_027191078.1">
    <property type="nucleotide sequence ID" value="XM_027335277.1"/>
</dbReference>
<keyword evidence="1" id="KW-1133">Transmembrane helix</keyword>
<evidence type="ECO:0000313" key="3">
    <source>
        <dbReference type="RefSeq" id="XP_027191078.1"/>
    </source>
</evidence>
<dbReference type="PANTHER" id="PTHR11439:SF461">
    <property type="entry name" value="OS10G0432200 PROTEIN"/>
    <property type="match status" value="1"/>
</dbReference>
<sequence>MAKALPTLHKTDTGELIAIPPRKRAIGSRIEVAYSPKGYLISQSKYIVNILEHTHPTLYGILVDSLVYLTITRHDIAYVVHIVIQFVVSPTIVHWAFVLRILRYLRGTQFQGILFLSSTSLELRAYSDVDWSGDTTNRKSTT</sequence>
<dbReference type="OrthoDB" id="1435958at2759"/>
<evidence type="ECO:0000313" key="2">
    <source>
        <dbReference type="Proteomes" id="UP000087171"/>
    </source>
</evidence>
<proteinExistence type="predicted"/>
<keyword evidence="2" id="KW-1185">Reference proteome</keyword>
<keyword evidence="1" id="KW-0472">Membrane</keyword>
<gene>
    <name evidence="3" type="primary">LOC113786987</name>
</gene>
<protein>
    <submittedName>
        <fullName evidence="3">Uncharacterized protein LOC113786987</fullName>
    </submittedName>
</protein>
<accession>A0A3Q7XT37</accession>
<dbReference type="Proteomes" id="UP000087171">
    <property type="component" value="Chromosome Ca6"/>
</dbReference>
<dbReference type="STRING" id="3827.A0A3Q7XT37"/>
<organism evidence="2 3">
    <name type="scientific">Cicer arietinum</name>
    <name type="common">Chickpea</name>
    <name type="synonym">Garbanzo</name>
    <dbReference type="NCBI Taxonomy" id="3827"/>
    <lineage>
        <taxon>Eukaryota</taxon>
        <taxon>Viridiplantae</taxon>
        <taxon>Streptophyta</taxon>
        <taxon>Embryophyta</taxon>
        <taxon>Tracheophyta</taxon>
        <taxon>Spermatophyta</taxon>
        <taxon>Magnoliopsida</taxon>
        <taxon>eudicotyledons</taxon>
        <taxon>Gunneridae</taxon>
        <taxon>Pentapetalae</taxon>
        <taxon>rosids</taxon>
        <taxon>fabids</taxon>
        <taxon>Fabales</taxon>
        <taxon>Fabaceae</taxon>
        <taxon>Papilionoideae</taxon>
        <taxon>50 kb inversion clade</taxon>
        <taxon>NPAAA clade</taxon>
        <taxon>Hologalegina</taxon>
        <taxon>IRL clade</taxon>
        <taxon>Cicereae</taxon>
        <taxon>Cicer</taxon>
    </lineage>
</organism>
<reference evidence="2" key="1">
    <citation type="journal article" date="2013" name="Nat. Biotechnol.">
        <title>Draft genome sequence of chickpea (Cicer arietinum) provides a resource for trait improvement.</title>
        <authorList>
            <person name="Varshney R.K."/>
            <person name="Song C."/>
            <person name="Saxena R.K."/>
            <person name="Azam S."/>
            <person name="Yu S."/>
            <person name="Sharpe A.G."/>
            <person name="Cannon S."/>
            <person name="Baek J."/>
            <person name="Rosen B.D."/>
            <person name="Tar'an B."/>
            <person name="Millan T."/>
            <person name="Zhang X."/>
            <person name="Ramsay L.D."/>
            <person name="Iwata A."/>
            <person name="Wang Y."/>
            <person name="Nelson W."/>
            <person name="Farmer A.D."/>
            <person name="Gaur P.M."/>
            <person name="Soderlund C."/>
            <person name="Penmetsa R.V."/>
            <person name="Xu C."/>
            <person name="Bharti A.K."/>
            <person name="He W."/>
            <person name="Winter P."/>
            <person name="Zhao S."/>
            <person name="Hane J.K."/>
            <person name="Carrasquilla-Garcia N."/>
            <person name="Condie J.A."/>
            <person name="Upadhyaya H.D."/>
            <person name="Luo M.C."/>
            <person name="Thudi M."/>
            <person name="Gowda C.L."/>
            <person name="Singh N.P."/>
            <person name="Lichtenzveig J."/>
            <person name="Gali K.K."/>
            <person name="Rubio J."/>
            <person name="Nadarajan N."/>
            <person name="Dolezel J."/>
            <person name="Bansal K.C."/>
            <person name="Xu X."/>
            <person name="Edwards D."/>
            <person name="Zhang G."/>
            <person name="Kahl G."/>
            <person name="Gil J."/>
            <person name="Singh K.B."/>
            <person name="Datta S.K."/>
            <person name="Jackson S.A."/>
            <person name="Wang J."/>
            <person name="Cook D.R."/>
        </authorList>
    </citation>
    <scope>NUCLEOTIDE SEQUENCE [LARGE SCALE GENOMIC DNA]</scope>
    <source>
        <strain evidence="2">cv. CDC Frontier</strain>
    </source>
</reference>
<evidence type="ECO:0000256" key="1">
    <source>
        <dbReference type="SAM" id="Phobius"/>
    </source>
</evidence>
<dbReference type="AlphaFoldDB" id="A0A3Q7XT37"/>
<dbReference type="PANTHER" id="PTHR11439">
    <property type="entry name" value="GAG-POL-RELATED RETROTRANSPOSON"/>
    <property type="match status" value="1"/>
</dbReference>
<reference evidence="3" key="2">
    <citation type="submission" date="2025-08" db="UniProtKB">
        <authorList>
            <consortium name="RefSeq"/>
        </authorList>
    </citation>
    <scope>IDENTIFICATION</scope>
    <source>
        <tissue evidence="3">Etiolated seedlings</tissue>
    </source>
</reference>
<feature type="transmembrane region" description="Helical" evidence="1">
    <location>
        <begin position="76"/>
        <end position="99"/>
    </location>
</feature>